<reference evidence="3 4" key="1">
    <citation type="submission" date="2019-03" db="EMBL/GenBank/DDBJ databases">
        <title>Genomic Encyclopedia of Type Strains, Phase IV (KMG-IV): sequencing the most valuable type-strain genomes for metagenomic binning, comparative biology and taxonomic classification.</title>
        <authorList>
            <person name="Goeker M."/>
        </authorList>
    </citation>
    <scope>NUCLEOTIDE SEQUENCE [LARGE SCALE GENOMIC DNA]</scope>
    <source>
        <strain evidence="3 4">DSM 28679</strain>
    </source>
</reference>
<evidence type="ECO:0000259" key="2">
    <source>
        <dbReference type="PROSITE" id="PS51278"/>
    </source>
</evidence>
<keyword evidence="4" id="KW-1185">Reference proteome</keyword>
<evidence type="ECO:0000256" key="1">
    <source>
        <dbReference type="ARBA" id="ARBA00022962"/>
    </source>
</evidence>
<sequence>MCELLGMSANVPTDIVFSFTGLMQRGGGTGPHRDGWGIGFYEGRGLRLFQDPQASVDSEVAQLVQRYPIKSTAVIGHIRQANVGAVSLANTHPFVRELWGRNWCFAHNGQLAGFAPEPGFYRPVGDTDSEAAFCDLLNRLRSTFADAPEPDAMLPVLVAACEEYRGKGVFNCLLSNGDWLFSYCSTKLARITRRAPFGPATLKDADLTVDFHAETTPNDVVSVIATEPLTDNENWHIYQPGEWVLWRNGEVLAQGGL</sequence>
<dbReference type="PROSITE" id="PS51278">
    <property type="entry name" value="GATASE_TYPE_2"/>
    <property type="match status" value="1"/>
</dbReference>
<dbReference type="EMBL" id="SNYK01000003">
    <property type="protein sequence ID" value="TDQ39008.1"/>
    <property type="molecule type" value="Genomic_DNA"/>
</dbReference>
<dbReference type="InterPro" id="IPR017932">
    <property type="entry name" value="GATase_2_dom"/>
</dbReference>
<keyword evidence="1 3" id="KW-0315">Glutamine amidotransferase</keyword>
<dbReference type="AlphaFoldDB" id="A0A4R6TYJ3"/>
<dbReference type="OrthoDB" id="321954at2"/>
<dbReference type="Pfam" id="PF13230">
    <property type="entry name" value="GATase_4"/>
    <property type="match status" value="1"/>
</dbReference>
<dbReference type="Proteomes" id="UP000294575">
    <property type="component" value="Unassembled WGS sequence"/>
</dbReference>
<dbReference type="RefSeq" id="WP_101497687.1">
    <property type="nucleotide sequence ID" value="NZ_LNJZ01000009.1"/>
</dbReference>
<dbReference type="SUPFAM" id="SSF56235">
    <property type="entry name" value="N-terminal nucleophile aminohydrolases (Ntn hydrolases)"/>
    <property type="match status" value="1"/>
</dbReference>
<evidence type="ECO:0000313" key="4">
    <source>
        <dbReference type="Proteomes" id="UP000294575"/>
    </source>
</evidence>
<comment type="caution">
    <text evidence="3">The sequence shown here is derived from an EMBL/GenBank/DDBJ whole genome shotgun (WGS) entry which is preliminary data.</text>
</comment>
<accession>A0A4R6TYJ3</accession>
<feature type="domain" description="Glutamine amidotransferase type-2" evidence="2">
    <location>
        <begin position="2"/>
        <end position="249"/>
    </location>
</feature>
<name>A0A4R6TYJ3_9GAMM</name>
<organism evidence="3 4">
    <name type="scientific">Thiopseudomonas denitrificans</name>
    <dbReference type="NCBI Taxonomy" id="1501432"/>
    <lineage>
        <taxon>Bacteria</taxon>
        <taxon>Pseudomonadati</taxon>
        <taxon>Pseudomonadota</taxon>
        <taxon>Gammaproteobacteria</taxon>
        <taxon>Pseudomonadales</taxon>
        <taxon>Pseudomonadaceae</taxon>
        <taxon>Thiopseudomonas</taxon>
    </lineage>
</organism>
<keyword evidence="3" id="KW-0808">Transferase</keyword>
<dbReference type="CDD" id="cd01908">
    <property type="entry name" value="YafJ"/>
    <property type="match status" value="1"/>
</dbReference>
<protein>
    <submittedName>
        <fullName evidence="3">Glutamine amidotransferase</fullName>
    </submittedName>
</protein>
<proteinExistence type="predicted"/>
<dbReference type="PANTHER" id="PTHR42824">
    <property type="entry name" value="GLUTAMINE AMIDOTRANSFERASE"/>
    <property type="match status" value="1"/>
</dbReference>
<dbReference type="GO" id="GO:0016740">
    <property type="term" value="F:transferase activity"/>
    <property type="evidence" value="ECO:0007669"/>
    <property type="project" value="UniProtKB-KW"/>
</dbReference>
<gene>
    <name evidence="3" type="ORF">DFQ45_103178</name>
</gene>
<evidence type="ECO:0000313" key="3">
    <source>
        <dbReference type="EMBL" id="TDQ39008.1"/>
    </source>
</evidence>
<dbReference type="PANTHER" id="PTHR42824:SF1">
    <property type="entry name" value="GLUTAMINE AMIDOTRANSFERASE YAFJ-RELATED"/>
    <property type="match status" value="1"/>
</dbReference>
<dbReference type="InterPro" id="IPR029055">
    <property type="entry name" value="Ntn_hydrolases_N"/>
</dbReference>
<dbReference type="Gene3D" id="3.60.20.10">
    <property type="entry name" value="Glutamine Phosphoribosylpyrophosphate, subunit 1, domain 1"/>
    <property type="match status" value="1"/>
</dbReference>
<dbReference type="InterPro" id="IPR026869">
    <property type="entry name" value="EgtC-like"/>
</dbReference>